<feature type="region of interest" description="Disordered" evidence="1">
    <location>
        <begin position="840"/>
        <end position="860"/>
    </location>
</feature>
<accession>A0A5N5J3X0</accession>
<evidence type="ECO:0000313" key="4">
    <source>
        <dbReference type="Proteomes" id="UP000326939"/>
    </source>
</evidence>
<feature type="compositionally biased region" description="Pro residues" evidence="1">
    <location>
        <begin position="846"/>
        <end position="858"/>
    </location>
</feature>
<feature type="transmembrane region" description="Helical" evidence="2">
    <location>
        <begin position="564"/>
        <end position="585"/>
    </location>
</feature>
<feature type="transmembrane region" description="Helical" evidence="2">
    <location>
        <begin position="597"/>
        <end position="617"/>
    </location>
</feature>
<dbReference type="Proteomes" id="UP000326939">
    <property type="component" value="Chromosome 18"/>
</dbReference>
<dbReference type="PANTHER" id="PTHR48473">
    <property type="entry name" value="TIR DOMAIN-CONTAINING PROTEIN"/>
    <property type="match status" value="1"/>
</dbReference>
<dbReference type="AlphaFoldDB" id="A0A5N5J3X0"/>
<keyword evidence="4" id="KW-1185">Reference proteome</keyword>
<feature type="region of interest" description="Disordered" evidence="1">
    <location>
        <begin position="647"/>
        <end position="749"/>
    </location>
</feature>
<evidence type="ECO:0000313" key="3">
    <source>
        <dbReference type="EMBL" id="KAB5513878.1"/>
    </source>
</evidence>
<evidence type="ECO:0000256" key="1">
    <source>
        <dbReference type="SAM" id="MobiDB-lite"/>
    </source>
</evidence>
<organism evidence="3 4">
    <name type="scientific">Salix brachista</name>
    <dbReference type="NCBI Taxonomy" id="2182728"/>
    <lineage>
        <taxon>Eukaryota</taxon>
        <taxon>Viridiplantae</taxon>
        <taxon>Streptophyta</taxon>
        <taxon>Embryophyta</taxon>
        <taxon>Tracheophyta</taxon>
        <taxon>Spermatophyta</taxon>
        <taxon>Magnoliopsida</taxon>
        <taxon>eudicotyledons</taxon>
        <taxon>Gunneridae</taxon>
        <taxon>Pentapetalae</taxon>
        <taxon>rosids</taxon>
        <taxon>fabids</taxon>
        <taxon>Malpighiales</taxon>
        <taxon>Salicaceae</taxon>
        <taxon>Saliceae</taxon>
        <taxon>Salix</taxon>
    </lineage>
</organism>
<feature type="region of interest" description="Disordered" evidence="1">
    <location>
        <begin position="1"/>
        <end position="20"/>
    </location>
</feature>
<feature type="transmembrane region" description="Helical" evidence="2">
    <location>
        <begin position="926"/>
        <end position="945"/>
    </location>
</feature>
<proteinExistence type="predicted"/>
<keyword evidence="2" id="KW-1133">Transmembrane helix</keyword>
<comment type="caution">
    <text evidence="3">The sequence shown here is derived from an EMBL/GenBank/DDBJ whole genome shotgun (WGS) entry which is preliminary data.</text>
</comment>
<feature type="transmembrane region" description="Helical" evidence="2">
    <location>
        <begin position="512"/>
        <end position="535"/>
    </location>
</feature>
<keyword evidence="2" id="KW-0812">Transmembrane</keyword>
<protein>
    <submittedName>
        <fullName evidence="3">Uncharacterized protein</fullName>
    </submittedName>
</protein>
<dbReference type="PANTHER" id="PTHR48473:SF1">
    <property type="entry name" value="TIR DOMAIN-CONTAINING PROTEIN"/>
    <property type="match status" value="1"/>
</dbReference>
<reference evidence="4" key="1">
    <citation type="journal article" date="2019" name="Gigascience">
        <title>De novo genome assembly of the endangered Acer yangbiense, a plant species with extremely small populations endemic to Yunnan Province, China.</title>
        <authorList>
            <person name="Yang J."/>
            <person name="Wariss H.M."/>
            <person name="Tao L."/>
            <person name="Zhang R."/>
            <person name="Yun Q."/>
            <person name="Hollingsworth P."/>
            <person name="Dao Z."/>
            <person name="Luo G."/>
            <person name="Guo H."/>
            <person name="Ma Y."/>
            <person name="Sun W."/>
        </authorList>
    </citation>
    <scope>NUCLEOTIDE SEQUENCE [LARGE SCALE GENOMIC DNA]</scope>
    <source>
        <strain evidence="4">cv. br00</strain>
    </source>
</reference>
<dbReference type="EMBL" id="VDCV01000018">
    <property type="protein sequence ID" value="KAB5513878.1"/>
    <property type="molecule type" value="Genomic_DNA"/>
</dbReference>
<gene>
    <name evidence="3" type="ORF">DKX38_027784</name>
</gene>
<evidence type="ECO:0000256" key="2">
    <source>
        <dbReference type="SAM" id="Phobius"/>
    </source>
</evidence>
<keyword evidence="2" id="KW-0472">Membrane</keyword>
<feature type="compositionally biased region" description="Pro residues" evidence="1">
    <location>
        <begin position="681"/>
        <end position="692"/>
    </location>
</feature>
<feature type="compositionally biased region" description="Low complexity" evidence="1">
    <location>
        <begin position="693"/>
        <end position="706"/>
    </location>
</feature>
<name>A0A5N5J3X0_9ROSI</name>
<sequence length="1042" mass="114756">MEEAKQINVEVSRATTAEEEEAQGKGLVDGIMEINNRDLTAGNDRGLFLVRTSDISWWNGYRVYLGQFHEEQLLTFTMEETLNRVISIVDEGIGFNWGLEGQLQSFIKSLTMIQDAARRPVTDKSEKLLLERLQNVAYDAKFSAVDTVETKKLNGAMAMETKTNTHSNLGLENDESSCKSSAVDTVKTKKLNGAMEMETKTNTHSNLGLENDESSCKSSAVDTVETKKLNGAMEMETKTNTHSNLGLENDESSCKSSAVDTVETKKLNGAMEMETKTNTHSNLGLENAESSCKSSAVDTVETKKLNGAMEMETKTNTHSNLGLENAESSCKSSAVDTVETKKLNGAMEMETKTNTHSNLGLENAESSCKSSAVDTVETKKLNGAMEMEIQSCVESVEQGDGVDDVNLVKFPRQNSRYAKLGSPQEAMKGAMEDDPDLNKEDEIEQLLQPCVRPSSEFAEVTVGTMRMEPSTNTLSNPSLENAESSCKSKTAKWALLVTSVVLEATSAIFDQLGYALTSMVMAFLALFLSILDLILKARERGITCDGRSLLPCFYRHDVRNRKPFASFVQYFGLAGALWQCSFTTVGYHYTHQKLVNPIKLCLLPFILALCVLISKVVKSSHHEIYQEYGSGHRVILGTHQWFEPQSCGSDTYPEPINTAQPLEEHGPAPSPPTEQTLVPSSPIPVNPSPPQSPDSSPSQDPSPSQPLRRGSVDGLVEVQEVTESSGPVQPKSLKGPASDYNSGIRHRYGSKDKPKLEQVVIEVNLDSSTDGYLASKQAAENAGVVQGGPDRNHLGVIGDGVDAVHPVNCRRNMFGYAKLGSQQEPMKDVMEDVAVQNKEDENEPMLQPPVPPSIPPRVHPSREWIPLETKKLNRAMEMETKTNTHSNLSLENAESSCKTKTTEWTLLITSLLLEAISAIFDQLGYALTSMVMPFVALLLSILDLIHKAREKGISCDGRGLLPCFYRHDFQNREPFGSVVEYFGFASAVWQCSYTTVGYHYTRQKLDNPIKICLLPFIFALCVLISKLVKSSQQEPLVELKPR</sequence>